<gene>
    <name evidence="1" type="ORF">SAMN05444350_121108</name>
</gene>
<dbReference type="AlphaFoldDB" id="A0A1M6I774"/>
<dbReference type="EMBL" id="FQZN01000021">
    <property type="protein sequence ID" value="SHJ30304.1"/>
    <property type="molecule type" value="Genomic_DNA"/>
</dbReference>
<dbReference type="Proteomes" id="UP000184192">
    <property type="component" value="Unassembled WGS sequence"/>
</dbReference>
<protein>
    <submittedName>
        <fullName evidence="1">Uncharacterized protein</fullName>
    </submittedName>
</protein>
<reference evidence="2" key="1">
    <citation type="submission" date="2016-11" db="EMBL/GenBank/DDBJ databases">
        <authorList>
            <person name="Varghese N."/>
            <person name="Submissions S."/>
        </authorList>
    </citation>
    <scope>NUCLEOTIDE SEQUENCE [LARGE SCALE GENOMIC DNA]</scope>
    <source>
        <strain evidence="2">DSM 26884</strain>
    </source>
</reference>
<dbReference type="RefSeq" id="WP_243462343.1">
    <property type="nucleotide sequence ID" value="NZ_FQZN01000021.1"/>
</dbReference>
<organism evidence="1 2">
    <name type="scientific">Bacteroides stercorirosoris</name>
    <dbReference type="NCBI Taxonomy" id="871324"/>
    <lineage>
        <taxon>Bacteria</taxon>
        <taxon>Pseudomonadati</taxon>
        <taxon>Bacteroidota</taxon>
        <taxon>Bacteroidia</taxon>
        <taxon>Bacteroidales</taxon>
        <taxon>Bacteroidaceae</taxon>
        <taxon>Bacteroides</taxon>
    </lineage>
</organism>
<sequence length="141" mass="16338">MPGCSKMNRAGLQFIRKLYQDNPEMPFAQMLPIYNDNAIRNGWRCLRSSGTIAYHLTSMGLYRYRERIISNKDFGHRMVKVSTSVKKEMAKKFSVSNIAIWDALNYRTQSKLANEIRAWALNHGGKLFEEAENPYEKVVTL</sequence>
<dbReference type="eggNOG" id="ENOG5030WHU">
    <property type="taxonomic scope" value="Bacteria"/>
</dbReference>
<evidence type="ECO:0000313" key="1">
    <source>
        <dbReference type="EMBL" id="SHJ30304.1"/>
    </source>
</evidence>
<accession>A0A1M6I774</accession>
<name>A0A1M6I774_9BACE</name>
<keyword evidence="2" id="KW-1185">Reference proteome</keyword>
<dbReference type="GeneID" id="92715161"/>
<evidence type="ECO:0000313" key="2">
    <source>
        <dbReference type="Proteomes" id="UP000184192"/>
    </source>
</evidence>
<proteinExistence type="predicted"/>